<sequence>MDVKDAKDPLASDPGSVPSPSGTGTSLASRPRSRMSSSYKLTMGTSEQSSATVPSQSPFGDEGADILFSPTDEDQHYAHATPSEDILSDLETHKAATEVQKALQAIRRYKLDVGLSDAWGQVDIAFLNQLVFQPSPLTAVFISAGDTHWVARSEGSLSSSALSPRLIANLVTAVAEKKEEVVAISDLGQFLEDRRIPRDQLPVEINFFSGSVLRFAPRHGDPEIPVGVVAAFDIDAQHAQQNQKVVAKVAAMTHTVLRNRYLADRRKVELRAQQEMVNLTRLIQGDGSDGANSTLGLDVDDQVDAQSDERRI</sequence>
<evidence type="ECO:0000256" key="1">
    <source>
        <dbReference type="SAM" id="MobiDB-lite"/>
    </source>
</evidence>
<name>A0A316TYV4_9BASI</name>
<accession>A0A316TYV4</accession>
<feature type="region of interest" description="Disordered" evidence="1">
    <location>
        <begin position="1"/>
        <end position="68"/>
    </location>
</feature>
<organism evidence="2 3">
    <name type="scientific">Pseudomicrostroma glucosiphilum</name>
    <dbReference type="NCBI Taxonomy" id="1684307"/>
    <lineage>
        <taxon>Eukaryota</taxon>
        <taxon>Fungi</taxon>
        <taxon>Dikarya</taxon>
        <taxon>Basidiomycota</taxon>
        <taxon>Ustilaginomycotina</taxon>
        <taxon>Exobasidiomycetes</taxon>
        <taxon>Microstromatales</taxon>
        <taxon>Microstromatales incertae sedis</taxon>
        <taxon>Pseudomicrostroma</taxon>
    </lineage>
</organism>
<dbReference type="EMBL" id="KZ819340">
    <property type="protein sequence ID" value="PWN17888.1"/>
    <property type="molecule type" value="Genomic_DNA"/>
</dbReference>
<feature type="compositionally biased region" description="Polar residues" evidence="1">
    <location>
        <begin position="34"/>
        <end position="58"/>
    </location>
</feature>
<dbReference type="GeneID" id="37012490"/>
<evidence type="ECO:0000313" key="3">
    <source>
        <dbReference type="Proteomes" id="UP000245942"/>
    </source>
</evidence>
<evidence type="ECO:0000313" key="2">
    <source>
        <dbReference type="EMBL" id="PWN17888.1"/>
    </source>
</evidence>
<feature type="compositionally biased region" description="Basic and acidic residues" evidence="1">
    <location>
        <begin position="1"/>
        <end position="10"/>
    </location>
</feature>
<gene>
    <name evidence="2" type="ORF">BCV69DRAFT_264536</name>
</gene>
<feature type="non-terminal residue" evidence="2">
    <location>
        <position position="312"/>
    </location>
</feature>
<dbReference type="RefSeq" id="XP_025345048.1">
    <property type="nucleotide sequence ID" value="XM_025490756.1"/>
</dbReference>
<proteinExistence type="predicted"/>
<protein>
    <submittedName>
        <fullName evidence="2">Uncharacterized protein</fullName>
    </submittedName>
</protein>
<feature type="compositionally biased region" description="Low complexity" evidence="1">
    <location>
        <begin position="12"/>
        <end position="26"/>
    </location>
</feature>
<dbReference type="Proteomes" id="UP000245942">
    <property type="component" value="Unassembled WGS sequence"/>
</dbReference>
<keyword evidence="3" id="KW-1185">Reference proteome</keyword>
<reference evidence="2 3" key="1">
    <citation type="journal article" date="2018" name="Mol. Biol. Evol.">
        <title>Broad Genomic Sampling Reveals a Smut Pathogenic Ancestry of the Fungal Clade Ustilaginomycotina.</title>
        <authorList>
            <person name="Kijpornyongpan T."/>
            <person name="Mondo S.J."/>
            <person name="Barry K."/>
            <person name="Sandor L."/>
            <person name="Lee J."/>
            <person name="Lipzen A."/>
            <person name="Pangilinan J."/>
            <person name="LaButti K."/>
            <person name="Hainaut M."/>
            <person name="Henrissat B."/>
            <person name="Grigoriev I.V."/>
            <person name="Spatafora J.W."/>
            <person name="Aime M.C."/>
        </authorList>
    </citation>
    <scope>NUCLEOTIDE SEQUENCE [LARGE SCALE GENOMIC DNA]</scope>
    <source>
        <strain evidence="2 3">MCA 4718</strain>
    </source>
</reference>
<feature type="region of interest" description="Disordered" evidence="1">
    <location>
        <begin position="290"/>
        <end position="312"/>
    </location>
</feature>
<dbReference type="AlphaFoldDB" id="A0A316TYV4"/>